<feature type="non-terminal residue" evidence="2">
    <location>
        <position position="691"/>
    </location>
</feature>
<proteinExistence type="predicted"/>
<dbReference type="SMART" id="SM00384">
    <property type="entry name" value="AT_hook"/>
    <property type="match status" value="3"/>
</dbReference>
<sequence length="691" mass="74700">MTVTTVVMGVTRRGLPLHIPDIKVVIQISVPSSLSVWAQRAGYAGRSPYIHADAHLLYEKSVFECKKKKQRKGAGGEEEVEAKSVDEIDNLVEKSSDNDEDMGDGSESNSSESDIDAGMVALAALELSEGKEIGDGKEWVKSVQPELRFYLGTQCCFPSHMSADMSVTMGQNGLDLLSNAASQLSTAPPPGGLEEGLRTPLNDITQPNASQKRPPSPPLTDTTPAPKRPRRTCTQPKPAASPPEPPTPTPRKKRGRPPKKREEGQQPKRAPGRPRKDKPAASAVTTPNANQALLAASQSGLGRSETVKDSPATPSIDRPPSPGVASSKQSTAGRAIGQPFPSINFISYTPSSFDFGSPPPLDPPNNSFSFSNPPSPVVAAGAASLAEEQHTAASVEAAVPKPSQKQRKYSVADKSALLEVVLGDNVNGDKIFDKLQVASNKVWRMVLEALGGKLPSGPVTEKQLSSLYNTLLMTFKQLYEFRNFTGRGADADDYDWDDEDGLALHLCNSKSKGCAIDNLNAANSRLFVRKGWYDLFVNCYKDNSKVIRPVARSSAAELSEVDDFDEDDEVELVPSPTKSRLPKSEKLPASATVSEPKGAPRRGRPRKDAKEQTKIDTSGLNTYFEVMAKSEEQSAALRQQRYERVAIEKKVDLAQKIIDGERASPGTYTFQVVDNANRILAEFLSLGFGDS</sequence>
<dbReference type="InterPro" id="IPR027417">
    <property type="entry name" value="P-loop_NTPase"/>
</dbReference>
<organism evidence="3">
    <name type="scientific">Schizophyllum commune (strain H4-8 / FGSC 9210)</name>
    <name type="common">Split gill fungus</name>
    <dbReference type="NCBI Taxonomy" id="578458"/>
    <lineage>
        <taxon>Eukaryota</taxon>
        <taxon>Fungi</taxon>
        <taxon>Dikarya</taxon>
        <taxon>Basidiomycota</taxon>
        <taxon>Agaricomycotina</taxon>
        <taxon>Agaricomycetes</taxon>
        <taxon>Agaricomycetidae</taxon>
        <taxon>Agaricales</taxon>
        <taxon>Schizophyllaceae</taxon>
        <taxon>Schizophyllum</taxon>
    </lineage>
</organism>
<dbReference type="InParanoid" id="D8QE78"/>
<feature type="region of interest" description="Disordered" evidence="1">
    <location>
        <begin position="70"/>
        <end position="114"/>
    </location>
</feature>
<dbReference type="HOGENOM" id="CLU_398581_0_0_1"/>
<name>D8QE78_SCHCM</name>
<evidence type="ECO:0000313" key="3">
    <source>
        <dbReference type="Proteomes" id="UP000007431"/>
    </source>
</evidence>
<feature type="region of interest" description="Disordered" evidence="1">
    <location>
        <begin position="182"/>
        <end position="338"/>
    </location>
</feature>
<feature type="compositionally biased region" description="Basic residues" evidence="1">
    <location>
        <begin position="250"/>
        <end position="259"/>
    </location>
</feature>
<dbReference type="KEGG" id="scm:SCHCO_02511916"/>
<dbReference type="AlphaFoldDB" id="D8QE78"/>
<dbReference type="Gene3D" id="3.40.50.300">
    <property type="entry name" value="P-loop containing nucleotide triphosphate hydrolases"/>
    <property type="match status" value="1"/>
</dbReference>
<protein>
    <submittedName>
        <fullName evidence="2">Uncharacterized protein</fullName>
    </submittedName>
</protein>
<evidence type="ECO:0000313" key="2">
    <source>
        <dbReference type="EMBL" id="EFI93803.1"/>
    </source>
</evidence>
<dbReference type="Proteomes" id="UP000007431">
    <property type="component" value="Unassembled WGS sequence"/>
</dbReference>
<feature type="compositionally biased region" description="Polar residues" evidence="1">
    <location>
        <begin position="283"/>
        <end position="301"/>
    </location>
</feature>
<dbReference type="EMBL" id="GL377310">
    <property type="protein sequence ID" value="EFI93803.1"/>
    <property type="molecule type" value="Genomic_DNA"/>
</dbReference>
<dbReference type="InterPro" id="IPR017956">
    <property type="entry name" value="AT_hook_DNA-bd_motif"/>
</dbReference>
<dbReference type="OrthoDB" id="3060897at2759"/>
<accession>D8QE78</accession>
<gene>
    <name evidence="2" type="ORF">SCHCODRAFT_112167</name>
</gene>
<dbReference type="STRING" id="578458.D8QE78"/>
<reference evidence="2 3" key="1">
    <citation type="journal article" date="2010" name="Nat. Biotechnol.">
        <title>Genome sequence of the model mushroom Schizophyllum commune.</title>
        <authorList>
            <person name="Ohm R.A."/>
            <person name="de Jong J.F."/>
            <person name="Lugones L.G."/>
            <person name="Aerts A."/>
            <person name="Kothe E."/>
            <person name="Stajich J.E."/>
            <person name="de Vries R.P."/>
            <person name="Record E."/>
            <person name="Levasseur A."/>
            <person name="Baker S.E."/>
            <person name="Bartholomew K.A."/>
            <person name="Coutinho P.M."/>
            <person name="Erdmann S."/>
            <person name="Fowler T.J."/>
            <person name="Gathman A.C."/>
            <person name="Lombard V."/>
            <person name="Henrissat B."/>
            <person name="Knabe N."/>
            <person name="Kuees U."/>
            <person name="Lilly W.W."/>
            <person name="Lindquist E."/>
            <person name="Lucas S."/>
            <person name="Magnuson J.K."/>
            <person name="Piumi F."/>
            <person name="Raudaskoski M."/>
            <person name="Salamov A."/>
            <person name="Schmutz J."/>
            <person name="Schwarze F.W.M.R."/>
            <person name="vanKuyk P.A."/>
            <person name="Horton J.S."/>
            <person name="Grigoriev I.V."/>
            <person name="Woesten H.A.B."/>
        </authorList>
    </citation>
    <scope>NUCLEOTIDE SEQUENCE [LARGE SCALE GENOMIC DNA]</scope>
    <source>
        <strain evidence="3">H4-8 / FGSC 9210</strain>
    </source>
</reference>
<dbReference type="GO" id="GO:0003677">
    <property type="term" value="F:DNA binding"/>
    <property type="evidence" value="ECO:0007669"/>
    <property type="project" value="InterPro"/>
</dbReference>
<feature type="region of interest" description="Disordered" evidence="1">
    <location>
        <begin position="565"/>
        <end position="614"/>
    </location>
</feature>
<feature type="compositionally biased region" description="Pro residues" evidence="1">
    <location>
        <begin position="239"/>
        <end position="249"/>
    </location>
</feature>
<dbReference type="GeneID" id="9596905"/>
<feature type="compositionally biased region" description="Polar residues" evidence="1">
    <location>
        <begin position="202"/>
        <end position="223"/>
    </location>
</feature>
<evidence type="ECO:0000256" key="1">
    <source>
        <dbReference type="SAM" id="MobiDB-lite"/>
    </source>
</evidence>
<dbReference type="VEuPathDB" id="FungiDB:SCHCODRAFT_02511916"/>
<feature type="compositionally biased region" description="Basic and acidic residues" evidence="1">
    <location>
        <begin position="81"/>
        <end position="97"/>
    </location>
</feature>
<dbReference type="RefSeq" id="XP_003028706.1">
    <property type="nucleotide sequence ID" value="XM_003028660.1"/>
</dbReference>
<keyword evidence="3" id="KW-1185">Reference proteome</keyword>